<name>A0A3D3R1G8_9PLAN</name>
<dbReference type="EMBL" id="DQAY01000041">
    <property type="protein sequence ID" value="HCO22665.1"/>
    <property type="molecule type" value="Genomic_DNA"/>
</dbReference>
<comment type="caution">
    <text evidence="2">The sequence shown here is derived from an EMBL/GenBank/DDBJ whole genome shotgun (WGS) entry which is preliminary data.</text>
</comment>
<evidence type="ECO:0008006" key="4">
    <source>
        <dbReference type="Google" id="ProtNLM"/>
    </source>
</evidence>
<keyword evidence="1" id="KW-0732">Signal</keyword>
<feature type="signal peptide" evidence="1">
    <location>
        <begin position="1"/>
        <end position="28"/>
    </location>
</feature>
<dbReference type="Proteomes" id="UP000263642">
    <property type="component" value="Unassembled WGS sequence"/>
</dbReference>
<evidence type="ECO:0000313" key="2">
    <source>
        <dbReference type="EMBL" id="HCO22665.1"/>
    </source>
</evidence>
<feature type="chain" id="PRO_5017835696" description="DUF362 domain-containing protein" evidence="1">
    <location>
        <begin position="29"/>
        <end position="415"/>
    </location>
</feature>
<reference evidence="2 3" key="1">
    <citation type="journal article" date="2018" name="Nat. Biotechnol.">
        <title>A standardized bacterial taxonomy based on genome phylogeny substantially revises the tree of life.</title>
        <authorList>
            <person name="Parks D.H."/>
            <person name="Chuvochina M."/>
            <person name="Waite D.W."/>
            <person name="Rinke C."/>
            <person name="Skarshewski A."/>
            <person name="Chaumeil P.A."/>
            <person name="Hugenholtz P."/>
        </authorList>
    </citation>
    <scope>NUCLEOTIDE SEQUENCE [LARGE SCALE GENOMIC DNA]</scope>
    <source>
        <strain evidence="2">UBA9375</strain>
    </source>
</reference>
<dbReference type="AlphaFoldDB" id="A0A3D3R1G8"/>
<evidence type="ECO:0000313" key="3">
    <source>
        <dbReference type="Proteomes" id="UP000263642"/>
    </source>
</evidence>
<protein>
    <recommendedName>
        <fullName evidence="4">DUF362 domain-containing protein</fullName>
    </recommendedName>
</protein>
<organism evidence="2 3">
    <name type="scientific">Gimesia maris</name>
    <dbReference type="NCBI Taxonomy" id="122"/>
    <lineage>
        <taxon>Bacteria</taxon>
        <taxon>Pseudomonadati</taxon>
        <taxon>Planctomycetota</taxon>
        <taxon>Planctomycetia</taxon>
        <taxon>Planctomycetales</taxon>
        <taxon>Planctomycetaceae</taxon>
        <taxon>Gimesia</taxon>
    </lineage>
</organism>
<accession>A0A3D3R1G8</accession>
<sequence>MSLINRRTWLRKASAATLPWLMTQPVPAAGTTKRSKLPVAAIVTEYTPNSHADVLVGKILEGFQQQGGVGPDLKLAALYTDQVPARDMSRSLSRKYKFPLAGTIEEAITLRTDQVQVAGVLIVGEHGNYPFTPDTKQHMYPRKQFFDEITATFKKYGKSVPVYNDKHMGYRWEDAKAMYDTSLKMNFPMMAGSSLPVAWRKPRLTLPENCEIESVLTIGRGNFEAHGFHSLEAQQCLIEHRKGPVGVTAVETAQGQQIWKAGREEKWDRAMLQAALDVIPNVAKGDWEEILKDDSAFYFLEHQDGLKSTIAMANRLSLHYAVAVKLKGEDKPRATWFKLELKPPFGHFAYLLQAIEHMIHTGEPAYPVERTLLTTGILDAVMHSLAADGKRIETPHLAIDYKPTHWPYANQSAHP</sequence>
<gene>
    <name evidence="2" type="ORF">DIT97_06215</name>
</gene>
<proteinExistence type="predicted"/>
<evidence type="ECO:0000256" key="1">
    <source>
        <dbReference type="SAM" id="SignalP"/>
    </source>
</evidence>